<comment type="caution">
    <text evidence="2">The sequence shown here is derived from an EMBL/GenBank/DDBJ whole genome shotgun (WGS) entry which is preliminary data.</text>
</comment>
<dbReference type="Proteomes" id="UP000545761">
    <property type="component" value="Unassembled WGS sequence"/>
</dbReference>
<feature type="compositionally biased region" description="Basic and acidic residues" evidence="1">
    <location>
        <begin position="1"/>
        <end position="11"/>
    </location>
</feature>
<organism evidence="2 3">
    <name type="scientific">Streptomyces himalayensis subsp. himalayensis</name>
    <dbReference type="NCBI Taxonomy" id="2756131"/>
    <lineage>
        <taxon>Bacteria</taxon>
        <taxon>Bacillati</taxon>
        <taxon>Actinomycetota</taxon>
        <taxon>Actinomycetes</taxon>
        <taxon>Kitasatosporales</taxon>
        <taxon>Streptomycetaceae</taxon>
        <taxon>Streptomyces</taxon>
        <taxon>Streptomyces himalayensis</taxon>
    </lineage>
</organism>
<name>A0A7W0DUD0_9ACTN</name>
<gene>
    <name evidence="2" type="ORF">H1D24_38355</name>
</gene>
<sequence length="94" mass="10365">MDEIRWEEPPRVHSYPGGGRGRHAEIAAQLKERPGEWAKVLTFASSETARSMAYSIRYAARLAAYRPAGAFEAVSRKVDGETCVYARYVGEGGS</sequence>
<dbReference type="EMBL" id="JACEHE010000046">
    <property type="protein sequence ID" value="MBA2951458.1"/>
    <property type="molecule type" value="Genomic_DNA"/>
</dbReference>
<dbReference type="AlphaFoldDB" id="A0A7W0DUD0"/>
<evidence type="ECO:0000256" key="1">
    <source>
        <dbReference type="SAM" id="MobiDB-lite"/>
    </source>
</evidence>
<accession>A0A7W0DUD0</accession>
<evidence type="ECO:0000313" key="3">
    <source>
        <dbReference type="Proteomes" id="UP000545761"/>
    </source>
</evidence>
<reference evidence="2 3" key="1">
    <citation type="submission" date="2020-07" db="EMBL/GenBank/DDBJ databases">
        <title>Streptomyces isolated from Indian soil.</title>
        <authorList>
            <person name="Mandal S."/>
            <person name="Maiti P.K."/>
        </authorList>
    </citation>
    <scope>NUCLEOTIDE SEQUENCE [LARGE SCALE GENOMIC DNA]</scope>
    <source>
        <strain evidence="2 3">PSKA28</strain>
    </source>
</reference>
<protein>
    <submittedName>
        <fullName evidence="2">Uncharacterized protein</fullName>
    </submittedName>
</protein>
<proteinExistence type="predicted"/>
<dbReference type="RefSeq" id="WP_181662377.1">
    <property type="nucleotide sequence ID" value="NZ_JACEHE010000046.1"/>
</dbReference>
<evidence type="ECO:0000313" key="2">
    <source>
        <dbReference type="EMBL" id="MBA2951458.1"/>
    </source>
</evidence>
<feature type="region of interest" description="Disordered" evidence="1">
    <location>
        <begin position="1"/>
        <end position="21"/>
    </location>
</feature>